<keyword evidence="1" id="KW-0732">Signal</keyword>
<protein>
    <submittedName>
        <fullName evidence="3">Type 1 fimbrial protein</fullName>
    </submittedName>
</protein>
<dbReference type="Proteomes" id="UP000291600">
    <property type="component" value="Unassembled WGS sequence"/>
</dbReference>
<comment type="caution">
    <text evidence="3">The sequence shown here is derived from an EMBL/GenBank/DDBJ whole genome shotgun (WGS) entry which is preliminary data.</text>
</comment>
<dbReference type="SUPFAM" id="SSF49401">
    <property type="entry name" value="Bacterial adhesins"/>
    <property type="match status" value="1"/>
</dbReference>
<organism evidence="3 4">
    <name type="scientific">Hafnia alvei</name>
    <dbReference type="NCBI Taxonomy" id="569"/>
    <lineage>
        <taxon>Bacteria</taxon>
        <taxon>Pseudomonadati</taxon>
        <taxon>Pseudomonadota</taxon>
        <taxon>Gammaproteobacteria</taxon>
        <taxon>Enterobacterales</taxon>
        <taxon>Hafniaceae</taxon>
        <taxon>Hafnia</taxon>
    </lineage>
</organism>
<evidence type="ECO:0000259" key="2">
    <source>
        <dbReference type="Pfam" id="PF00419"/>
    </source>
</evidence>
<dbReference type="InterPro" id="IPR008966">
    <property type="entry name" value="Adhesion_dom_sf"/>
</dbReference>
<proteinExistence type="predicted"/>
<dbReference type="Pfam" id="PF00419">
    <property type="entry name" value="Fimbrial"/>
    <property type="match status" value="1"/>
</dbReference>
<name>A0ABD7Q945_HAFAL</name>
<feature type="signal peptide" evidence="1">
    <location>
        <begin position="1"/>
        <end position="23"/>
    </location>
</feature>
<dbReference type="InterPro" id="IPR000259">
    <property type="entry name" value="Adhesion_dom_fimbrial"/>
</dbReference>
<accession>A0ABD7Q945</accession>
<dbReference type="PANTHER" id="PTHR33420">
    <property type="entry name" value="FIMBRIAL SUBUNIT ELFA-RELATED"/>
    <property type="match status" value="1"/>
</dbReference>
<gene>
    <name evidence="3" type="ORF">EYY96_05295</name>
</gene>
<feature type="domain" description="Fimbrial-type adhesion" evidence="2">
    <location>
        <begin position="33"/>
        <end position="179"/>
    </location>
</feature>
<dbReference type="InterPro" id="IPR036937">
    <property type="entry name" value="Adhesion_dom_fimbrial_sf"/>
</dbReference>
<dbReference type="InterPro" id="IPR050263">
    <property type="entry name" value="Bact_Fimbrial_Adh_Pro"/>
</dbReference>
<dbReference type="RefSeq" id="WP_130970541.1">
    <property type="nucleotide sequence ID" value="NZ_SITJ01000055.1"/>
</dbReference>
<dbReference type="AlphaFoldDB" id="A0ABD7Q945"/>
<evidence type="ECO:0000313" key="4">
    <source>
        <dbReference type="Proteomes" id="UP000291600"/>
    </source>
</evidence>
<dbReference type="PANTHER" id="PTHR33420:SF26">
    <property type="entry name" value="FIMBRIAL SUBUNIT"/>
    <property type="match status" value="1"/>
</dbReference>
<dbReference type="Gene3D" id="2.60.40.1090">
    <property type="entry name" value="Fimbrial-type adhesion domain"/>
    <property type="match status" value="1"/>
</dbReference>
<reference evidence="3 4" key="1">
    <citation type="submission" date="2019-02" db="EMBL/GenBank/DDBJ databases">
        <title>Comparative genomic analysis of the Hafnia genus genomes.</title>
        <authorList>
            <person name="Zhiqiu Y."/>
            <person name="Chao Y."/>
            <person name="Yuhui D."/>
            <person name="Di H."/>
            <person name="Bin L."/>
        </authorList>
    </citation>
    <scope>NUCLEOTIDE SEQUENCE [LARGE SCALE GENOMIC DNA]</scope>
    <source>
        <strain evidence="3 4">PCM_1210</strain>
    </source>
</reference>
<evidence type="ECO:0000313" key="3">
    <source>
        <dbReference type="EMBL" id="TBL69130.1"/>
    </source>
</evidence>
<feature type="chain" id="PRO_5044750563" evidence="1">
    <location>
        <begin position="24"/>
        <end position="179"/>
    </location>
</feature>
<sequence length="179" mass="17877">MKLNKFVVALGLGVTLAASAVSAATDAGHGTVTFTGSIIDAPCSIAPDSSNQIIPLGQISNVSLKANGNLGTSVPVPFSIKLQQCDSSTLKNVTTTFTGSASAADQDLLGITGTAKGASIAITDGASSLIKLGAPSNAQVLADGDNELRFTAYLQGDGASAVITPGSFSAVANWMLAYQ</sequence>
<evidence type="ECO:0000256" key="1">
    <source>
        <dbReference type="SAM" id="SignalP"/>
    </source>
</evidence>
<dbReference type="EMBL" id="SITJ01000055">
    <property type="protein sequence ID" value="TBL69130.1"/>
    <property type="molecule type" value="Genomic_DNA"/>
</dbReference>